<evidence type="ECO:0000256" key="6">
    <source>
        <dbReference type="ARBA" id="ARBA00023170"/>
    </source>
</evidence>
<dbReference type="AlphaFoldDB" id="A0A6F9DD14"/>
<dbReference type="EMBL" id="LR785430">
    <property type="protein sequence ID" value="CAB3249004.1"/>
    <property type="molecule type" value="mRNA"/>
</dbReference>
<evidence type="ECO:0000256" key="3">
    <source>
        <dbReference type="ARBA" id="ARBA00022989"/>
    </source>
</evidence>
<dbReference type="GO" id="GO:0004930">
    <property type="term" value="F:G protein-coupled receptor activity"/>
    <property type="evidence" value="ECO:0007669"/>
    <property type="project" value="UniProtKB-KW"/>
</dbReference>
<name>A0A6F9DD14_9ASCI</name>
<evidence type="ECO:0000259" key="9">
    <source>
        <dbReference type="PROSITE" id="PS50262"/>
    </source>
</evidence>
<evidence type="ECO:0000256" key="4">
    <source>
        <dbReference type="ARBA" id="ARBA00023040"/>
    </source>
</evidence>
<organism evidence="10">
    <name type="scientific">Phallusia mammillata</name>
    <dbReference type="NCBI Taxonomy" id="59560"/>
    <lineage>
        <taxon>Eukaryota</taxon>
        <taxon>Metazoa</taxon>
        <taxon>Chordata</taxon>
        <taxon>Tunicata</taxon>
        <taxon>Ascidiacea</taxon>
        <taxon>Phlebobranchia</taxon>
        <taxon>Ascidiidae</taxon>
        <taxon>Phallusia</taxon>
    </lineage>
</organism>
<dbReference type="PANTHER" id="PTHR24243">
    <property type="entry name" value="G-PROTEIN COUPLED RECEPTOR"/>
    <property type="match status" value="1"/>
</dbReference>
<protein>
    <submittedName>
        <fullName evidence="10">Growth hormone secretagogue receptor type 1-like</fullName>
    </submittedName>
</protein>
<dbReference type="PANTHER" id="PTHR24243:SF234">
    <property type="entry name" value="GROWTH HORMONE SECRETAGOGUE RECEPTOR TYPE 1-LIKE"/>
    <property type="match status" value="1"/>
</dbReference>
<sequence length="226" mass="25908">MCILCIWILSVGCGFVPFSIWMSARKMNRFVLSQETGWPSCTISLYWFQQFKAYAVFGYAVFFYVPFALILVFSISVAVVMQLRRRQRSIGYATSIGVYPRGAEALRQRKEKQAIVQLMLIVGSFLIGYIPHTAYHIYATTTKAITHHDEVVHWWFGMSEYMLLRLSECLNPIFYNLASSSMRKETKSVLSRACRCRKSRDRDESSKQVKVFALTSSTPDQAKSAA</sequence>
<dbReference type="InterPro" id="IPR000276">
    <property type="entry name" value="GPCR_Rhodpsn"/>
</dbReference>
<keyword evidence="4" id="KW-0297">G-protein coupled receptor</keyword>
<reference evidence="10" key="1">
    <citation type="submission" date="2020-04" db="EMBL/GenBank/DDBJ databases">
        <authorList>
            <person name="Neveu A P."/>
        </authorList>
    </citation>
    <scope>NUCLEOTIDE SEQUENCE</scope>
    <source>
        <tissue evidence="10">Whole embryo</tissue>
    </source>
</reference>
<evidence type="ECO:0000313" key="10">
    <source>
        <dbReference type="EMBL" id="CAB3249004.1"/>
    </source>
</evidence>
<dbReference type="CDD" id="cd00637">
    <property type="entry name" value="7tm_classA_rhodopsin-like"/>
    <property type="match status" value="1"/>
</dbReference>
<dbReference type="InterPro" id="IPR017452">
    <property type="entry name" value="GPCR_Rhodpsn_7TM"/>
</dbReference>
<evidence type="ECO:0000256" key="5">
    <source>
        <dbReference type="ARBA" id="ARBA00023136"/>
    </source>
</evidence>
<keyword evidence="2 8" id="KW-0812">Transmembrane</keyword>
<feature type="transmembrane region" description="Helical" evidence="8">
    <location>
        <begin position="114"/>
        <end position="132"/>
    </location>
</feature>
<evidence type="ECO:0000256" key="2">
    <source>
        <dbReference type="ARBA" id="ARBA00022692"/>
    </source>
</evidence>
<keyword evidence="3 8" id="KW-1133">Transmembrane helix</keyword>
<keyword evidence="5 8" id="KW-0472">Membrane</keyword>
<keyword evidence="6 10" id="KW-0675">Receptor</keyword>
<proteinExistence type="evidence at transcript level"/>
<feature type="domain" description="G-protein coupled receptors family 1 profile" evidence="9">
    <location>
        <begin position="1"/>
        <end position="175"/>
    </location>
</feature>
<evidence type="ECO:0000256" key="1">
    <source>
        <dbReference type="ARBA" id="ARBA00004141"/>
    </source>
</evidence>
<dbReference type="Gene3D" id="1.20.1070.10">
    <property type="entry name" value="Rhodopsin 7-helix transmembrane proteins"/>
    <property type="match status" value="1"/>
</dbReference>
<accession>A0A6F9DD14</accession>
<evidence type="ECO:0000256" key="7">
    <source>
        <dbReference type="ARBA" id="ARBA00023224"/>
    </source>
</evidence>
<dbReference type="GO" id="GO:0005886">
    <property type="term" value="C:plasma membrane"/>
    <property type="evidence" value="ECO:0007669"/>
    <property type="project" value="TreeGrafter"/>
</dbReference>
<keyword evidence="7" id="KW-0807">Transducer</keyword>
<evidence type="ECO:0000256" key="8">
    <source>
        <dbReference type="SAM" id="Phobius"/>
    </source>
</evidence>
<dbReference type="PROSITE" id="PS50262">
    <property type="entry name" value="G_PROTEIN_RECEP_F1_2"/>
    <property type="match status" value="1"/>
</dbReference>
<feature type="transmembrane region" description="Helical" evidence="8">
    <location>
        <begin position="57"/>
        <end position="80"/>
    </location>
</feature>
<gene>
    <name evidence="10" type="primary">Ghsr-002</name>
</gene>
<comment type="subcellular location">
    <subcellularLocation>
        <location evidence="1">Membrane</location>
        <topology evidence="1">Multi-pass membrane protein</topology>
    </subcellularLocation>
</comment>
<dbReference type="SUPFAM" id="SSF81321">
    <property type="entry name" value="Family A G protein-coupled receptor-like"/>
    <property type="match status" value="1"/>
</dbReference>
<dbReference type="Pfam" id="PF00001">
    <property type="entry name" value="7tm_1"/>
    <property type="match status" value="1"/>
</dbReference>